<evidence type="ECO:0000313" key="3">
    <source>
        <dbReference type="Proteomes" id="UP000094172"/>
    </source>
</evidence>
<dbReference type="RefSeq" id="WP_069444502.1">
    <property type="nucleotide sequence ID" value="NZ_LPWE01000011.1"/>
</dbReference>
<gene>
    <name evidence="2" type="ORF">AUC70_05800</name>
</gene>
<evidence type="ECO:0000256" key="1">
    <source>
        <dbReference type="SAM" id="MobiDB-lite"/>
    </source>
</evidence>
<reference evidence="2 3" key="1">
    <citation type="journal article" date="2016" name="Environ. Microbiol.">
        <title>New Methyloceanibacter diversity from North Sea sediments includes methanotroph containing solely the soluble methane monooxygenase.</title>
        <authorList>
            <person name="Vekeman B."/>
            <person name="Kerckhof F.M."/>
            <person name="Cremers G."/>
            <person name="de Vos P."/>
            <person name="Vandamme P."/>
            <person name="Boon N."/>
            <person name="Op den Camp H.J."/>
            <person name="Heylen K."/>
        </authorList>
    </citation>
    <scope>NUCLEOTIDE SEQUENCE [LARGE SCALE GENOMIC DNA]</scope>
    <source>
        <strain evidence="2 3">R-67176</strain>
    </source>
</reference>
<feature type="compositionally biased region" description="Basic and acidic residues" evidence="1">
    <location>
        <begin position="1"/>
        <end position="16"/>
    </location>
</feature>
<sequence>MFRDEKGKVWTEHGEEVSEPDAASIAWTGNEPSHEQYLSDKAAVQHLGGTITDIERYQVDTLGRIRDRMSDQDNPPSADEIEKFKTEIMEEMPESVEIMLADDNAKLNASPTAAVTIPKL</sequence>
<comment type="caution">
    <text evidence="2">The sequence shown here is derived from an EMBL/GenBank/DDBJ whole genome shotgun (WGS) entry which is preliminary data.</text>
</comment>
<feature type="region of interest" description="Disordered" evidence="1">
    <location>
        <begin position="1"/>
        <end position="21"/>
    </location>
</feature>
<dbReference type="EMBL" id="LPWE01000011">
    <property type="protein sequence ID" value="ODR95211.1"/>
    <property type="molecule type" value="Genomic_DNA"/>
</dbReference>
<dbReference type="Proteomes" id="UP000094172">
    <property type="component" value="Unassembled WGS sequence"/>
</dbReference>
<accession>A0A1E3VPI9</accession>
<evidence type="ECO:0000313" key="2">
    <source>
        <dbReference type="EMBL" id="ODR95211.1"/>
    </source>
</evidence>
<organism evidence="2 3">
    <name type="scientific">Methyloceanibacter stevinii</name>
    <dbReference type="NCBI Taxonomy" id="1774970"/>
    <lineage>
        <taxon>Bacteria</taxon>
        <taxon>Pseudomonadati</taxon>
        <taxon>Pseudomonadota</taxon>
        <taxon>Alphaproteobacteria</taxon>
        <taxon>Hyphomicrobiales</taxon>
        <taxon>Hyphomicrobiaceae</taxon>
        <taxon>Methyloceanibacter</taxon>
    </lineage>
</organism>
<keyword evidence="3" id="KW-1185">Reference proteome</keyword>
<name>A0A1E3VPI9_9HYPH</name>
<protein>
    <submittedName>
        <fullName evidence="2">Uncharacterized protein</fullName>
    </submittedName>
</protein>
<proteinExistence type="predicted"/>
<dbReference type="AlphaFoldDB" id="A0A1E3VPI9"/>